<dbReference type="InterPro" id="IPR058533">
    <property type="entry name" value="Cation_efflux_TM"/>
</dbReference>
<dbReference type="Gene3D" id="1.20.1510.10">
    <property type="entry name" value="Cation efflux protein transmembrane domain"/>
    <property type="match status" value="1"/>
</dbReference>
<evidence type="ECO:0000256" key="7">
    <source>
        <dbReference type="SAM" id="Phobius"/>
    </source>
</evidence>
<dbReference type="AlphaFoldDB" id="A0A0A2F3U6"/>
<dbReference type="SUPFAM" id="SSF160240">
    <property type="entry name" value="Cation efflux protein cytoplasmic domain-like"/>
    <property type="match status" value="1"/>
</dbReference>
<dbReference type="PANTHER" id="PTHR43840">
    <property type="entry name" value="MITOCHONDRIAL METAL TRANSPORTER 1-RELATED"/>
    <property type="match status" value="1"/>
</dbReference>
<dbReference type="GO" id="GO:0016020">
    <property type="term" value="C:membrane"/>
    <property type="evidence" value="ECO:0007669"/>
    <property type="project" value="UniProtKB-SubCell"/>
</dbReference>
<dbReference type="RefSeq" id="WP_039425954.1">
    <property type="nucleotide sequence ID" value="NZ_JRAK01000123.1"/>
</dbReference>
<feature type="domain" description="Cation efflux protein cytoplasmic" evidence="9">
    <location>
        <begin position="223"/>
        <end position="301"/>
    </location>
</feature>
<reference evidence="10 11" key="1">
    <citation type="submission" date="2014-08" db="EMBL/GenBank/DDBJ databases">
        <title>Porphyromonas gulae strain:COT-052_OH3439 Genome sequencing.</title>
        <authorList>
            <person name="Wallis C."/>
            <person name="Deusch O."/>
            <person name="O'Flynn C."/>
            <person name="Davis I."/>
            <person name="Jospin G."/>
            <person name="Darling A.E."/>
            <person name="Coil D.A."/>
            <person name="Alexiev A."/>
            <person name="Horsfall A."/>
            <person name="Kirkwood N."/>
            <person name="Harris S."/>
            <person name="Eisen J.A."/>
        </authorList>
    </citation>
    <scope>NUCLEOTIDE SEQUENCE [LARGE SCALE GENOMIC DNA]</scope>
    <source>
        <strain evidence="11">COT-052 OH3439</strain>
    </source>
</reference>
<comment type="subcellular location">
    <subcellularLocation>
        <location evidence="1">Membrane</location>
        <topology evidence="1">Multi-pass membrane protein</topology>
    </subcellularLocation>
</comment>
<keyword evidence="4 7" id="KW-0812">Transmembrane</keyword>
<dbReference type="InterPro" id="IPR050291">
    <property type="entry name" value="CDF_Transporter"/>
</dbReference>
<keyword evidence="3" id="KW-0813">Transport</keyword>
<dbReference type="NCBIfam" id="TIGR01297">
    <property type="entry name" value="CDF"/>
    <property type="match status" value="1"/>
</dbReference>
<feature type="transmembrane region" description="Helical" evidence="7">
    <location>
        <begin position="168"/>
        <end position="188"/>
    </location>
</feature>
<dbReference type="Pfam" id="PF16916">
    <property type="entry name" value="ZT_dimer"/>
    <property type="match status" value="1"/>
</dbReference>
<dbReference type="FunFam" id="1.20.1510.10:FF:000006">
    <property type="entry name" value="Divalent cation efflux transporter"/>
    <property type="match status" value="1"/>
</dbReference>
<comment type="caution">
    <text evidence="10">The sequence shown here is derived from an EMBL/GenBank/DDBJ whole genome shotgun (WGS) entry which is preliminary data.</text>
</comment>
<dbReference type="Gene3D" id="3.30.70.1350">
    <property type="entry name" value="Cation efflux protein, cytoplasmic domain"/>
    <property type="match status" value="1"/>
</dbReference>
<keyword evidence="6 7" id="KW-0472">Membrane</keyword>
<evidence type="ECO:0000256" key="1">
    <source>
        <dbReference type="ARBA" id="ARBA00004141"/>
    </source>
</evidence>
<protein>
    <submittedName>
        <fullName evidence="10">Cation transporter</fullName>
    </submittedName>
</protein>
<feature type="domain" description="Cation efflux protein transmembrane" evidence="8">
    <location>
        <begin position="20"/>
        <end position="219"/>
    </location>
</feature>
<proteinExistence type="inferred from homology"/>
<evidence type="ECO:0000256" key="4">
    <source>
        <dbReference type="ARBA" id="ARBA00022692"/>
    </source>
</evidence>
<keyword evidence="5 7" id="KW-1133">Transmembrane helix</keyword>
<feature type="transmembrane region" description="Helical" evidence="7">
    <location>
        <begin position="17"/>
        <end position="38"/>
    </location>
</feature>
<dbReference type="SUPFAM" id="SSF161111">
    <property type="entry name" value="Cation efflux protein transmembrane domain-like"/>
    <property type="match status" value="1"/>
</dbReference>
<gene>
    <name evidence="10" type="ORF">HR15_09340</name>
</gene>
<organism evidence="10 11">
    <name type="scientific">Porphyromonas gulae</name>
    <dbReference type="NCBI Taxonomy" id="111105"/>
    <lineage>
        <taxon>Bacteria</taxon>
        <taxon>Pseudomonadati</taxon>
        <taxon>Bacteroidota</taxon>
        <taxon>Bacteroidia</taxon>
        <taxon>Bacteroidales</taxon>
        <taxon>Porphyromonadaceae</taxon>
        <taxon>Porphyromonas</taxon>
    </lineage>
</organism>
<dbReference type="GO" id="GO:0008324">
    <property type="term" value="F:monoatomic cation transmembrane transporter activity"/>
    <property type="evidence" value="ECO:0007669"/>
    <property type="project" value="InterPro"/>
</dbReference>
<evidence type="ECO:0000313" key="11">
    <source>
        <dbReference type="Proteomes" id="UP000030146"/>
    </source>
</evidence>
<sequence length="302" mass="33380">MVTLSDPNRRSRRIKRITMVGCLCNLLLTVGKFFSGFVGHSGAMIADAVHSLSDLLTDFVVFIFISISGKPSDKNHDYGHGKFETLATAIIAVTLIIIGAMLCSDGLTKVYRYLRFGDELARPGLIALLMAFVSIVAKEWLFRITRCVGKEENSRSVIANAWHHRSDAYTSVATFIGIGCAFLLGRGWMILEPLSAAVVSVFIIKVGFQMAVPAFRDLLEQSLPDDIEEEIEKIICSESMVKGVRRIRTRNIGNYYAVEADILMDGGLSVALSHAATQRVEKLLRGRYGQPTHIVIHVEPFS</sequence>
<dbReference type="PANTHER" id="PTHR43840:SF15">
    <property type="entry name" value="MITOCHONDRIAL METAL TRANSPORTER 1-RELATED"/>
    <property type="match status" value="1"/>
</dbReference>
<dbReference type="Pfam" id="PF01545">
    <property type="entry name" value="Cation_efflux"/>
    <property type="match status" value="1"/>
</dbReference>
<dbReference type="EMBL" id="JRAK01000123">
    <property type="protein sequence ID" value="KGN85678.1"/>
    <property type="molecule type" value="Genomic_DNA"/>
</dbReference>
<dbReference type="InterPro" id="IPR002524">
    <property type="entry name" value="Cation_efflux"/>
</dbReference>
<feature type="transmembrane region" description="Helical" evidence="7">
    <location>
        <begin position="86"/>
        <end position="108"/>
    </location>
</feature>
<evidence type="ECO:0000256" key="6">
    <source>
        <dbReference type="ARBA" id="ARBA00023136"/>
    </source>
</evidence>
<dbReference type="InterPro" id="IPR027470">
    <property type="entry name" value="Cation_efflux_CTD"/>
</dbReference>
<evidence type="ECO:0000259" key="8">
    <source>
        <dbReference type="Pfam" id="PF01545"/>
    </source>
</evidence>
<feature type="transmembrane region" description="Helical" evidence="7">
    <location>
        <begin position="120"/>
        <end position="137"/>
    </location>
</feature>
<evidence type="ECO:0000313" key="10">
    <source>
        <dbReference type="EMBL" id="KGN85678.1"/>
    </source>
</evidence>
<evidence type="ECO:0000259" key="9">
    <source>
        <dbReference type="Pfam" id="PF16916"/>
    </source>
</evidence>
<dbReference type="InterPro" id="IPR036837">
    <property type="entry name" value="Cation_efflux_CTD_sf"/>
</dbReference>
<dbReference type="Proteomes" id="UP000030146">
    <property type="component" value="Unassembled WGS sequence"/>
</dbReference>
<feature type="transmembrane region" description="Helical" evidence="7">
    <location>
        <begin position="44"/>
        <end position="65"/>
    </location>
</feature>
<keyword evidence="11" id="KW-1185">Reference proteome</keyword>
<accession>A0A0A2F3U6</accession>
<dbReference type="InterPro" id="IPR027469">
    <property type="entry name" value="Cation_efflux_TMD_sf"/>
</dbReference>
<name>A0A0A2F3U6_9PORP</name>
<comment type="similarity">
    <text evidence="2">Belongs to the cation diffusion facilitator (CDF) transporter (TC 2.A.4) family.</text>
</comment>
<evidence type="ECO:0000256" key="3">
    <source>
        <dbReference type="ARBA" id="ARBA00022448"/>
    </source>
</evidence>
<evidence type="ECO:0000256" key="5">
    <source>
        <dbReference type="ARBA" id="ARBA00022989"/>
    </source>
</evidence>
<evidence type="ECO:0000256" key="2">
    <source>
        <dbReference type="ARBA" id="ARBA00008114"/>
    </source>
</evidence>